<evidence type="ECO:0000313" key="6">
    <source>
        <dbReference type="Proteomes" id="UP001178508"/>
    </source>
</evidence>
<dbReference type="InterPro" id="IPR000850">
    <property type="entry name" value="Adenylat/UMP-CMP_kin"/>
</dbReference>
<evidence type="ECO:0000256" key="1">
    <source>
        <dbReference type="ARBA" id="ARBA00022679"/>
    </source>
</evidence>
<evidence type="ECO:0000256" key="4">
    <source>
        <dbReference type="RuleBase" id="RU003330"/>
    </source>
</evidence>
<accession>A0AAV1G921</accession>
<keyword evidence="1 4" id="KW-0808">Transferase</keyword>
<dbReference type="Gene3D" id="3.40.50.300">
    <property type="entry name" value="P-loop containing nucleotide triphosphate hydrolases"/>
    <property type="match status" value="2"/>
</dbReference>
<dbReference type="PRINTS" id="PR00094">
    <property type="entry name" value="ADENYLTKNASE"/>
</dbReference>
<dbReference type="PANTHER" id="PTHR23359">
    <property type="entry name" value="NUCLEOTIDE KINASE"/>
    <property type="match status" value="1"/>
</dbReference>
<gene>
    <name evidence="5" type="ORF">XNOV1_A016616</name>
</gene>
<evidence type="ECO:0000256" key="2">
    <source>
        <dbReference type="ARBA" id="ARBA00022741"/>
    </source>
</evidence>
<dbReference type="Proteomes" id="UP001178508">
    <property type="component" value="Chromosome 12"/>
</dbReference>
<dbReference type="AlphaFoldDB" id="A0AAV1G921"/>
<dbReference type="SUPFAM" id="SSF52540">
    <property type="entry name" value="P-loop containing nucleoside triphosphate hydrolases"/>
    <property type="match status" value="2"/>
</dbReference>
<keyword evidence="6" id="KW-1185">Reference proteome</keyword>
<dbReference type="CDD" id="cd01428">
    <property type="entry name" value="ADK"/>
    <property type="match status" value="2"/>
</dbReference>
<protein>
    <submittedName>
        <fullName evidence="5">LOW QUALITY PROTEIN: adenylate kinase 8</fullName>
    </submittedName>
</protein>
<dbReference type="GO" id="GO:0006139">
    <property type="term" value="P:nucleobase-containing compound metabolic process"/>
    <property type="evidence" value="ECO:0007669"/>
    <property type="project" value="InterPro"/>
</dbReference>
<dbReference type="CDD" id="cd22979">
    <property type="entry name" value="DD_AK8"/>
    <property type="match status" value="1"/>
</dbReference>
<sequence length="460" mass="52173">MDETVKPVRIPPQMSVYADKHNVYHLMQSMLSRLVIDQPEDPISYLISLLQRSSVDTPRIMVLGPPAVGKQTVAKKLSEELRAVRVTVDSLLQNQTELSAQEIPAELLVQQIQQRLNRKDCFNRGWLLEGIPQTRLQARSLQQAGIIPEHVVMLEAPDDVLLERSQGKLVDPVSGDVYHKTFIWPLEDSIAQRLKEEQSRSEKELLAELQRYRCEVTGLSVAYQHVLKIINSDQPHADIYQQVLAFVRTHQRPRTPRILLLGPPGSGKSHQARLLSEKYKMVDVCCGQLLRSVAAEGSALGEKIKPYLDHGSPVSDSVVLQVLEERLSRVDCSCRGWILHGFPSDLQQAKNLLESQHQPNRVFLLELTDDVCLERITLRATDPVSGERFHTLTRPAPNAEVQDRLQVRPEDCTEVVTQRLRQYRINIISLQTFFPDAIPVDADQDPHSVFETLESKLTTE</sequence>
<keyword evidence="2" id="KW-0547">Nucleotide-binding</keyword>
<dbReference type="Pfam" id="PF00406">
    <property type="entry name" value="ADK"/>
    <property type="match status" value="2"/>
</dbReference>
<evidence type="ECO:0000313" key="5">
    <source>
        <dbReference type="EMBL" id="CAJ1069559.1"/>
    </source>
</evidence>
<dbReference type="GO" id="GO:0005524">
    <property type="term" value="F:ATP binding"/>
    <property type="evidence" value="ECO:0007669"/>
    <property type="project" value="InterPro"/>
</dbReference>
<dbReference type="EMBL" id="OY660875">
    <property type="protein sequence ID" value="CAJ1069559.1"/>
    <property type="molecule type" value="Genomic_DNA"/>
</dbReference>
<name>A0AAV1G921_XYRNO</name>
<dbReference type="SUPFAM" id="SSF47391">
    <property type="entry name" value="Dimerization-anchoring domain of cAMP-dependent PK regulatory subunit"/>
    <property type="match status" value="1"/>
</dbReference>
<comment type="similarity">
    <text evidence="4">Belongs to the adenylate kinase family.</text>
</comment>
<dbReference type="GO" id="GO:0019205">
    <property type="term" value="F:nucleobase-containing compound kinase activity"/>
    <property type="evidence" value="ECO:0007669"/>
    <property type="project" value="InterPro"/>
</dbReference>
<evidence type="ECO:0000256" key="3">
    <source>
        <dbReference type="ARBA" id="ARBA00022777"/>
    </source>
</evidence>
<reference evidence="5" key="1">
    <citation type="submission" date="2023-08" db="EMBL/GenBank/DDBJ databases">
        <authorList>
            <person name="Alioto T."/>
            <person name="Alioto T."/>
            <person name="Gomez Garrido J."/>
        </authorList>
    </citation>
    <scope>NUCLEOTIDE SEQUENCE</scope>
</reference>
<organism evidence="5 6">
    <name type="scientific">Xyrichtys novacula</name>
    <name type="common">Pearly razorfish</name>
    <name type="synonym">Hemipteronotus novacula</name>
    <dbReference type="NCBI Taxonomy" id="13765"/>
    <lineage>
        <taxon>Eukaryota</taxon>
        <taxon>Metazoa</taxon>
        <taxon>Chordata</taxon>
        <taxon>Craniata</taxon>
        <taxon>Vertebrata</taxon>
        <taxon>Euteleostomi</taxon>
        <taxon>Actinopterygii</taxon>
        <taxon>Neopterygii</taxon>
        <taxon>Teleostei</taxon>
        <taxon>Neoteleostei</taxon>
        <taxon>Acanthomorphata</taxon>
        <taxon>Eupercaria</taxon>
        <taxon>Labriformes</taxon>
        <taxon>Labridae</taxon>
        <taxon>Xyrichtys</taxon>
    </lineage>
</organism>
<dbReference type="HAMAP" id="MF_00235">
    <property type="entry name" value="Adenylate_kinase_Adk"/>
    <property type="match status" value="1"/>
</dbReference>
<keyword evidence="3 4" id="KW-0418">Kinase</keyword>
<dbReference type="Gene3D" id="1.20.890.10">
    <property type="entry name" value="cAMP-dependent protein kinase regulatory subunit, dimerization-anchoring domain"/>
    <property type="match status" value="1"/>
</dbReference>
<proteinExistence type="inferred from homology"/>
<dbReference type="InterPro" id="IPR027417">
    <property type="entry name" value="P-loop_NTPase"/>
</dbReference>